<organism evidence="1">
    <name type="scientific">Solanum lycopersicum</name>
    <name type="common">Tomato</name>
    <name type="synonym">Lycopersicon esculentum</name>
    <dbReference type="NCBI Taxonomy" id="4081"/>
    <lineage>
        <taxon>Eukaryota</taxon>
        <taxon>Viridiplantae</taxon>
        <taxon>Streptophyta</taxon>
        <taxon>Embryophyta</taxon>
        <taxon>Tracheophyta</taxon>
        <taxon>Spermatophyta</taxon>
        <taxon>Magnoliopsida</taxon>
        <taxon>eudicotyledons</taxon>
        <taxon>Gunneridae</taxon>
        <taxon>Pentapetalae</taxon>
        <taxon>asterids</taxon>
        <taxon>lamiids</taxon>
        <taxon>Solanales</taxon>
        <taxon>Solanaceae</taxon>
        <taxon>Solanoideae</taxon>
        <taxon>Solaneae</taxon>
        <taxon>Solanum</taxon>
        <taxon>Solanum subgen. Lycopersicon</taxon>
    </lineage>
</organism>
<sequence>MVASRVRLELLILDLQGTEQTFRGRIAGDAILFSMRDPDPRHATLSSIVRYHDLAARQSIGSVEQPCKPLKRARVMAELILVELLANRRVSDSAKKDCDGRGLGLGIEVDKRRLQEKAANVLADFLWTLCSVAEGLTTTHGMPHHEERYRARNQCLDEGGDIVKDLTSRARVSSLGGFRYRAAPSPAPRQYQILETIHARTSGRTCKLQCL</sequence>
<dbReference type="Gramene" id="Solyc00g033890.1.1">
    <property type="protein sequence ID" value="Solyc00g033890.1.1"/>
    <property type="gene ID" value="Solyc00g033890.1"/>
</dbReference>
<proteinExistence type="predicted"/>
<reference evidence="1" key="1">
    <citation type="journal article" date="2012" name="Nature">
        <title>The tomato genome sequence provides insights into fleshy fruit evolution.</title>
        <authorList>
            <consortium name="Tomato Genome Consortium"/>
        </authorList>
    </citation>
    <scope>NUCLEOTIDE SEQUENCE [LARGE SCALE GENOMIC DNA]</scope>
    <source>
        <strain evidence="1">cv. Heinz 1706</strain>
    </source>
</reference>
<dbReference type="Proteomes" id="UP000004994">
    <property type="component" value="Unassembled WGS sequence"/>
</dbReference>
<dbReference type="AlphaFoldDB" id="A0A494G9C7"/>
<dbReference type="EnsemblPlants" id="Solyc00g033890.1.1">
    <property type="protein sequence ID" value="Solyc00g033890.1.1"/>
    <property type="gene ID" value="Solyc00g033890.1"/>
</dbReference>
<evidence type="ECO:0000313" key="1">
    <source>
        <dbReference type="EnsemblPlants" id="Solyc00g033890.1.1"/>
    </source>
</evidence>
<name>A0A494G9C7_SOLLC</name>
<keyword evidence="2" id="KW-1185">Reference proteome</keyword>
<accession>A0A494G9C7</accession>
<protein>
    <submittedName>
        <fullName evidence="1">Uncharacterized protein</fullName>
    </submittedName>
</protein>
<evidence type="ECO:0000313" key="2">
    <source>
        <dbReference type="Proteomes" id="UP000004994"/>
    </source>
</evidence>
<reference evidence="1" key="2">
    <citation type="submission" date="2019-04" db="UniProtKB">
        <authorList>
            <consortium name="EnsemblPlants"/>
        </authorList>
    </citation>
    <scope>IDENTIFICATION</scope>
    <source>
        <strain evidence="1">cv. Heinz 1706</strain>
    </source>
</reference>
<dbReference type="InParanoid" id="A0A494G9C7"/>
<dbReference type="PaxDb" id="4081-Solyc00g033890.1.1"/>